<dbReference type="Gene3D" id="3.40.630.30">
    <property type="match status" value="1"/>
</dbReference>
<organism evidence="2 3">
    <name type="scientific">Micromonospora craniellae</name>
    <dbReference type="NCBI Taxonomy" id="2294034"/>
    <lineage>
        <taxon>Bacteria</taxon>
        <taxon>Bacillati</taxon>
        <taxon>Actinomycetota</taxon>
        <taxon>Actinomycetes</taxon>
        <taxon>Micromonosporales</taxon>
        <taxon>Micromonosporaceae</taxon>
        <taxon>Micromonospora</taxon>
    </lineage>
</organism>
<evidence type="ECO:0000313" key="2">
    <source>
        <dbReference type="EMBL" id="RFS46804.1"/>
    </source>
</evidence>
<dbReference type="EMBL" id="QVFU01000007">
    <property type="protein sequence ID" value="RFS46804.1"/>
    <property type="molecule type" value="Genomic_DNA"/>
</dbReference>
<gene>
    <name evidence="2" type="ORF">D0Q02_09895</name>
</gene>
<dbReference type="GO" id="GO:0016747">
    <property type="term" value="F:acyltransferase activity, transferring groups other than amino-acyl groups"/>
    <property type="evidence" value="ECO:0007669"/>
    <property type="project" value="InterPro"/>
</dbReference>
<evidence type="ECO:0000313" key="3">
    <source>
        <dbReference type="Proteomes" id="UP000262621"/>
    </source>
</evidence>
<dbReference type="SUPFAM" id="SSF55729">
    <property type="entry name" value="Acyl-CoA N-acyltransferases (Nat)"/>
    <property type="match status" value="1"/>
</dbReference>
<dbReference type="InterPro" id="IPR000182">
    <property type="entry name" value="GNAT_dom"/>
</dbReference>
<protein>
    <submittedName>
        <fullName evidence="2">GNAT family N-acetyltransferase</fullName>
    </submittedName>
</protein>
<dbReference type="Proteomes" id="UP000262621">
    <property type="component" value="Unassembled WGS sequence"/>
</dbReference>
<dbReference type="OrthoDB" id="4536199at2"/>
<dbReference type="Pfam" id="PF00583">
    <property type="entry name" value="Acetyltransf_1"/>
    <property type="match status" value="1"/>
</dbReference>
<feature type="domain" description="N-acetyltransferase" evidence="1">
    <location>
        <begin position="1"/>
        <end position="159"/>
    </location>
</feature>
<dbReference type="PROSITE" id="PS51186">
    <property type="entry name" value="GNAT"/>
    <property type="match status" value="1"/>
</dbReference>
<reference evidence="2 3" key="1">
    <citation type="submission" date="2018-08" db="EMBL/GenBank/DDBJ databases">
        <title>Verrucosispora craniellae sp. nov., isolated from a marine sponge in the South China Sea.</title>
        <authorList>
            <person name="Li L."/>
            <person name="Lin H.W."/>
        </authorList>
    </citation>
    <scope>NUCLEOTIDE SEQUENCE [LARGE SCALE GENOMIC DNA]</scope>
    <source>
        <strain evidence="2 3">LHW63014</strain>
    </source>
</reference>
<evidence type="ECO:0000259" key="1">
    <source>
        <dbReference type="PROSITE" id="PS51186"/>
    </source>
</evidence>
<proteinExistence type="predicted"/>
<keyword evidence="3" id="KW-1185">Reference proteome</keyword>
<name>A0A372G1N9_9ACTN</name>
<accession>A0A372G1N9</accession>
<keyword evidence="2" id="KW-0808">Transferase</keyword>
<dbReference type="AlphaFoldDB" id="A0A372G1N9"/>
<comment type="caution">
    <text evidence="2">The sequence shown here is derived from an EMBL/GenBank/DDBJ whole genome shotgun (WGS) entry which is preliminary data.</text>
</comment>
<dbReference type="InterPro" id="IPR016181">
    <property type="entry name" value="Acyl_CoA_acyltransferase"/>
</dbReference>
<sequence length="165" mass="18130">MTPEQVHALADLYGIVYAEPPYGEGPEEVAGFRNGLPEEARRPGFTLITAHDQGVLVGAAYGWTMGSGRWWRRAGQDPPADVREADKFAVMEWIVRPAQRGRGVGAELMRRLLDARSEPVATLASNPRSAARTIYARAGWVQVGDTTTPWGARMDLLVLRTSAKR</sequence>